<sequence>MPDNSKAADNSVHIGDENNGCGDGAYPRLQLNIKRHWYSRNIAITMKFSVLYTAFAATALAAPTTTSSAAATSAPEPLKVNALAADDSIWGTINCDPTTKLCKVDCNLEGLDVACQLVGIVDSIGFGIEQLIGFTMQCNNNGCQVICAEDTNLLCGVNEVAGIIKSIAVVGESVIIGGIDWLLDGIF</sequence>
<name>A0A060SX24_BLAAD</name>
<dbReference type="AlphaFoldDB" id="A0A060SX24"/>
<dbReference type="EMBL" id="HG937691">
    <property type="protein sequence ID" value="CDP33079.1"/>
    <property type="molecule type" value="Genomic_DNA"/>
</dbReference>
<gene>
    <name evidence="1" type="ORF">GNLVRS02_ARAD1A01298g</name>
</gene>
<proteinExistence type="predicted"/>
<evidence type="ECO:0000313" key="1">
    <source>
        <dbReference type="EMBL" id="CDP33079.1"/>
    </source>
</evidence>
<accession>A0A060SX24</accession>
<protein>
    <submittedName>
        <fullName evidence="1">ARAD1A01298p</fullName>
    </submittedName>
</protein>
<dbReference type="PhylomeDB" id="A0A060SX24"/>
<reference evidence="1" key="1">
    <citation type="submission" date="2014-02" db="EMBL/GenBank/DDBJ databases">
        <authorList>
            <person name="Genoscope - CEA"/>
        </authorList>
    </citation>
    <scope>NUCLEOTIDE SEQUENCE</scope>
    <source>
        <strain evidence="1">LS3</strain>
    </source>
</reference>
<organism evidence="1">
    <name type="scientific">Blastobotrys adeninivorans</name>
    <name type="common">Yeast</name>
    <name type="synonym">Arxula adeninivorans</name>
    <dbReference type="NCBI Taxonomy" id="409370"/>
    <lineage>
        <taxon>Eukaryota</taxon>
        <taxon>Fungi</taxon>
        <taxon>Dikarya</taxon>
        <taxon>Ascomycota</taxon>
        <taxon>Saccharomycotina</taxon>
        <taxon>Dipodascomycetes</taxon>
        <taxon>Dipodascales</taxon>
        <taxon>Trichomonascaceae</taxon>
        <taxon>Blastobotrys</taxon>
    </lineage>
</organism>
<reference evidence="1" key="2">
    <citation type="submission" date="2014-06" db="EMBL/GenBank/DDBJ databases">
        <title>The complete genome of Blastobotrys (Arxula) adeninivorans LS3 - a yeast of biotechnological interest.</title>
        <authorList>
            <person name="Kunze G."/>
            <person name="Gaillardin C."/>
            <person name="Czernicka M."/>
            <person name="Durrens P."/>
            <person name="Martin T."/>
            <person name="Boer E."/>
            <person name="Gabaldon T."/>
            <person name="Cruz J."/>
            <person name="Talla E."/>
            <person name="Marck C."/>
            <person name="Goffeau A."/>
            <person name="Barbe V."/>
            <person name="Baret P."/>
            <person name="Baronian K."/>
            <person name="Beier S."/>
            <person name="Bleykasten C."/>
            <person name="Bode R."/>
            <person name="Casaregola S."/>
            <person name="Despons L."/>
            <person name="Fairhead C."/>
            <person name="Giersberg M."/>
            <person name="Gierski P."/>
            <person name="Hahnel U."/>
            <person name="Hartmann A."/>
            <person name="Jankowska D."/>
            <person name="Jubin C."/>
            <person name="Jung P."/>
            <person name="Lafontaine I."/>
            <person name="Leh-Louis V."/>
            <person name="Lemaire M."/>
            <person name="Marcet-Houben M."/>
            <person name="Mascher M."/>
            <person name="Morel G."/>
            <person name="Richard G.-F."/>
            <person name="Riechen J."/>
            <person name="Sacerdot C."/>
            <person name="Sarkar A."/>
            <person name="Savel G."/>
            <person name="Schacherer J."/>
            <person name="Sherman D."/>
            <person name="Straub M.-L."/>
            <person name="Stein N."/>
            <person name="Thierry A."/>
            <person name="Trautwein-Schult A."/>
            <person name="Westhof E."/>
            <person name="Worch S."/>
            <person name="Dujon B."/>
            <person name="Souciet J.-L."/>
            <person name="Wincker P."/>
            <person name="Scholz U."/>
            <person name="Neuveglise N."/>
        </authorList>
    </citation>
    <scope>NUCLEOTIDE SEQUENCE</scope>
    <source>
        <strain evidence="1">LS3</strain>
    </source>
</reference>